<dbReference type="STRING" id="1121416.SAMN02745220_02187"/>
<comment type="catalytic activity">
    <reaction evidence="8">
        <text>adenosine + phosphate = alpha-D-ribose 1-phosphate + adenine</text>
        <dbReference type="Rhea" id="RHEA:27642"/>
        <dbReference type="ChEBI" id="CHEBI:16335"/>
        <dbReference type="ChEBI" id="CHEBI:16708"/>
        <dbReference type="ChEBI" id="CHEBI:43474"/>
        <dbReference type="ChEBI" id="CHEBI:57720"/>
        <dbReference type="EC" id="2.4.2.1"/>
    </reaction>
    <physiologicalReaction direction="left-to-right" evidence="8">
        <dbReference type="Rhea" id="RHEA:27643"/>
    </physiologicalReaction>
</comment>
<proteinExistence type="inferred from homology"/>
<dbReference type="Pfam" id="PF02578">
    <property type="entry name" value="Cu-oxidase_4"/>
    <property type="match status" value="1"/>
</dbReference>
<protein>
    <recommendedName>
        <fullName evidence="10">Purine nucleoside phosphorylase</fullName>
    </recommendedName>
</protein>
<gene>
    <name evidence="11" type="ORF">SAMN02745220_02187</name>
</gene>
<dbReference type="CDD" id="cd16833">
    <property type="entry name" value="YfiH"/>
    <property type="match status" value="1"/>
</dbReference>
<evidence type="ECO:0000256" key="6">
    <source>
        <dbReference type="ARBA" id="ARBA00022833"/>
    </source>
</evidence>
<dbReference type="GO" id="GO:0016787">
    <property type="term" value="F:hydrolase activity"/>
    <property type="evidence" value="ECO:0007669"/>
    <property type="project" value="UniProtKB-KW"/>
</dbReference>
<dbReference type="GO" id="GO:0005507">
    <property type="term" value="F:copper ion binding"/>
    <property type="evidence" value="ECO:0007669"/>
    <property type="project" value="TreeGrafter"/>
</dbReference>
<keyword evidence="5" id="KW-0378">Hydrolase</keyword>
<comment type="similarity">
    <text evidence="2 10">Belongs to the purine nucleoside phosphorylase YfiH/LACC1 family.</text>
</comment>
<dbReference type="EMBL" id="FRFE01000009">
    <property type="protein sequence ID" value="SHO48195.1"/>
    <property type="molecule type" value="Genomic_DNA"/>
</dbReference>
<dbReference type="SUPFAM" id="SSF64438">
    <property type="entry name" value="CNF1/YfiH-like putative cysteine hydrolases"/>
    <property type="match status" value="1"/>
</dbReference>
<evidence type="ECO:0000256" key="4">
    <source>
        <dbReference type="ARBA" id="ARBA00022723"/>
    </source>
</evidence>
<dbReference type="Proteomes" id="UP000184603">
    <property type="component" value="Unassembled WGS sequence"/>
</dbReference>
<comment type="catalytic activity">
    <reaction evidence="7">
        <text>adenosine + H2O + H(+) = inosine + NH4(+)</text>
        <dbReference type="Rhea" id="RHEA:24408"/>
        <dbReference type="ChEBI" id="CHEBI:15377"/>
        <dbReference type="ChEBI" id="CHEBI:15378"/>
        <dbReference type="ChEBI" id="CHEBI:16335"/>
        <dbReference type="ChEBI" id="CHEBI:17596"/>
        <dbReference type="ChEBI" id="CHEBI:28938"/>
        <dbReference type="EC" id="3.5.4.4"/>
    </reaction>
    <physiologicalReaction direction="left-to-right" evidence="7">
        <dbReference type="Rhea" id="RHEA:24409"/>
    </physiologicalReaction>
</comment>
<keyword evidence="12" id="KW-1185">Reference proteome</keyword>
<dbReference type="OrthoDB" id="4279at2"/>
<accession>A0A1M7Y6A6</accession>
<dbReference type="RefSeq" id="WP_084553872.1">
    <property type="nucleotide sequence ID" value="NZ_FRFE01000009.1"/>
</dbReference>
<evidence type="ECO:0000256" key="3">
    <source>
        <dbReference type="ARBA" id="ARBA00022679"/>
    </source>
</evidence>
<evidence type="ECO:0000256" key="7">
    <source>
        <dbReference type="ARBA" id="ARBA00047989"/>
    </source>
</evidence>
<dbReference type="InterPro" id="IPR011324">
    <property type="entry name" value="Cytotoxic_necrot_fac-like_cat"/>
</dbReference>
<evidence type="ECO:0000313" key="11">
    <source>
        <dbReference type="EMBL" id="SHO48195.1"/>
    </source>
</evidence>
<name>A0A1M7Y6A6_9BACT</name>
<dbReference type="GO" id="GO:0017061">
    <property type="term" value="F:S-methyl-5-thioadenosine phosphorylase activity"/>
    <property type="evidence" value="ECO:0007669"/>
    <property type="project" value="UniProtKB-EC"/>
</dbReference>
<organism evidence="11 12">
    <name type="scientific">Desulfopila aestuarii DSM 18488</name>
    <dbReference type="NCBI Taxonomy" id="1121416"/>
    <lineage>
        <taxon>Bacteria</taxon>
        <taxon>Pseudomonadati</taxon>
        <taxon>Thermodesulfobacteriota</taxon>
        <taxon>Desulfobulbia</taxon>
        <taxon>Desulfobulbales</taxon>
        <taxon>Desulfocapsaceae</taxon>
        <taxon>Desulfopila</taxon>
    </lineage>
</organism>
<evidence type="ECO:0000256" key="8">
    <source>
        <dbReference type="ARBA" id="ARBA00048968"/>
    </source>
</evidence>
<evidence type="ECO:0000256" key="1">
    <source>
        <dbReference type="ARBA" id="ARBA00000553"/>
    </source>
</evidence>
<dbReference type="InterPro" id="IPR038371">
    <property type="entry name" value="Cu_polyphenol_OxRdtase_sf"/>
</dbReference>
<dbReference type="PANTHER" id="PTHR30616">
    <property type="entry name" value="UNCHARACTERIZED PROTEIN YFIH"/>
    <property type="match status" value="1"/>
</dbReference>
<comment type="catalytic activity">
    <reaction evidence="9">
        <text>S-methyl-5'-thioadenosine + phosphate = 5-(methylsulfanyl)-alpha-D-ribose 1-phosphate + adenine</text>
        <dbReference type="Rhea" id="RHEA:11852"/>
        <dbReference type="ChEBI" id="CHEBI:16708"/>
        <dbReference type="ChEBI" id="CHEBI:17509"/>
        <dbReference type="ChEBI" id="CHEBI:43474"/>
        <dbReference type="ChEBI" id="CHEBI:58533"/>
        <dbReference type="EC" id="2.4.2.28"/>
    </reaction>
    <physiologicalReaction direction="left-to-right" evidence="9">
        <dbReference type="Rhea" id="RHEA:11853"/>
    </physiologicalReaction>
</comment>
<comment type="catalytic activity">
    <reaction evidence="1">
        <text>inosine + phosphate = alpha-D-ribose 1-phosphate + hypoxanthine</text>
        <dbReference type="Rhea" id="RHEA:27646"/>
        <dbReference type="ChEBI" id="CHEBI:17368"/>
        <dbReference type="ChEBI" id="CHEBI:17596"/>
        <dbReference type="ChEBI" id="CHEBI:43474"/>
        <dbReference type="ChEBI" id="CHEBI:57720"/>
        <dbReference type="EC" id="2.4.2.1"/>
    </reaction>
    <physiologicalReaction direction="left-to-right" evidence="1">
        <dbReference type="Rhea" id="RHEA:27647"/>
    </physiologicalReaction>
</comment>
<evidence type="ECO:0000256" key="5">
    <source>
        <dbReference type="ARBA" id="ARBA00022801"/>
    </source>
</evidence>
<keyword evidence="3" id="KW-0808">Transferase</keyword>
<keyword evidence="6" id="KW-0862">Zinc</keyword>
<evidence type="ECO:0000256" key="10">
    <source>
        <dbReference type="RuleBase" id="RU361274"/>
    </source>
</evidence>
<reference evidence="11 12" key="1">
    <citation type="submission" date="2016-12" db="EMBL/GenBank/DDBJ databases">
        <authorList>
            <person name="Song W.-J."/>
            <person name="Kurnit D.M."/>
        </authorList>
    </citation>
    <scope>NUCLEOTIDE SEQUENCE [LARGE SCALE GENOMIC DNA]</scope>
    <source>
        <strain evidence="11 12">DSM 18488</strain>
    </source>
</reference>
<keyword evidence="4" id="KW-0479">Metal-binding</keyword>
<evidence type="ECO:0000256" key="9">
    <source>
        <dbReference type="ARBA" id="ARBA00049893"/>
    </source>
</evidence>
<evidence type="ECO:0000313" key="12">
    <source>
        <dbReference type="Proteomes" id="UP000184603"/>
    </source>
</evidence>
<evidence type="ECO:0000256" key="2">
    <source>
        <dbReference type="ARBA" id="ARBA00007353"/>
    </source>
</evidence>
<sequence length="258" mass="28514">MEDMRVQSIRSIVSLGSFGNLQCRYGLFDRHGGVSSGPFASLNIGLAVGDSIEAVEENRQLVKERMGVDWWLSGRQIHGEAVYVLEQAPDSDLEVDGYDALITNQQNVGLVIQHADCQAVLLYDPVSQAIGAIHSGWRGSVVNLIGKTVQAMADVFGTDARNLRAVVSPSLGPCCAEFVNYELELPVSFQEFMDDNRRFNFWEISKRQLMDCGIREESITLPNICTSCSTDYFSYRRACREGDSVTGRNCSVIALIAE</sequence>
<dbReference type="AlphaFoldDB" id="A0A1M7Y6A6"/>
<dbReference type="PANTHER" id="PTHR30616:SF2">
    <property type="entry name" value="PURINE NUCLEOSIDE PHOSPHORYLASE LACC1"/>
    <property type="match status" value="1"/>
</dbReference>
<dbReference type="Gene3D" id="3.60.140.10">
    <property type="entry name" value="CNF1/YfiH-like putative cysteine hydrolases"/>
    <property type="match status" value="1"/>
</dbReference>
<dbReference type="NCBIfam" id="TIGR00726">
    <property type="entry name" value="peptidoglycan editing factor PgeF"/>
    <property type="match status" value="1"/>
</dbReference>
<dbReference type="InterPro" id="IPR003730">
    <property type="entry name" value="Cu_polyphenol_OxRdtase"/>
</dbReference>